<organism evidence="1 2">
    <name type="scientific">Araneus ventricosus</name>
    <name type="common">Orbweaver spider</name>
    <name type="synonym">Epeira ventricosa</name>
    <dbReference type="NCBI Taxonomy" id="182803"/>
    <lineage>
        <taxon>Eukaryota</taxon>
        <taxon>Metazoa</taxon>
        <taxon>Ecdysozoa</taxon>
        <taxon>Arthropoda</taxon>
        <taxon>Chelicerata</taxon>
        <taxon>Arachnida</taxon>
        <taxon>Araneae</taxon>
        <taxon>Araneomorphae</taxon>
        <taxon>Entelegynae</taxon>
        <taxon>Araneoidea</taxon>
        <taxon>Araneidae</taxon>
        <taxon>Araneus</taxon>
    </lineage>
</organism>
<dbReference type="AlphaFoldDB" id="A0A4Y2PIQ1"/>
<accession>A0A4Y2PIQ1</accession>
<gene>
    <name evidence="1" type="ORF">AVEN_119713_1</name>
</gene>
<reference evidence="1 2" key="1">
    <citation type="journal article" date="2019" name="Sci. Rep.">
        <title>Orb-weaving spider Araneus ventricosus genome elucidates the spidroin gene catalogue.</title>
        <authorList>
            <person name="Kono N."/>
            <person name="Nakamura H."/>
            <person name="Ohtoshi R."/>
            <person name="Moran D.A.P."/>
            <person name="Shinohara A."/>
            <person name="Yoshida Y."/>
            <person name="Fujiwara M."/>
            <person name="Mori M."/>
            <person name="Tomita M."/>
            <person name="Arakawa K."/>
        </authorList>
    </citation>
    <scope>NUCLEOTIDE SEQUENCE [LARGE SCALE GENOMIC DNA]</scope>
</reference>
<evidence type="ECO:0000313" key="2">
    <source>
        <dbReference type="Proteomes" id="UP000499080"/>
    </source>
</evidence>
<proteinExistence type="predicted"/>
<dbReference type="PANTHER" id="PTHR31511:SF12">
    <property type="entry name" value="RHO TERMINATION FACTOR N-TERMINAL DOMAIN-CONTAINING PROTEIN"/>
    <property type="match status" value="1"/>
</dbReference>
<dbReference type="OrthoDB" id="6433996at2759"/>
<evidence type="ECO:0000313" key="1">
    <source>
        <dbReference type="EMBL" id="GBN51848.1"/>
    </source>
</evidence>
<dbReference type="Proteomes" id="UP000499080">
    <property type="component" value="Unassembled WGS sequence"/>
</dbReference>
<name>A0A4Y2PIQ1_ARAVE</name>
<dbReference type="SUPFAM" id="SSF54060">
    <property type="entry name" value="His-Me finger endonucleases"/>
    <property type="match status" value="1"/>
</dbReference>
<comment type="caution">
    <text evidence="1">The sequence shown here is derived from an EMBL/GenBank/DDBJ whole genome shotgun (WGS) entry which is preliminary data.</text>
</comment>
<sequence>MTSQDMEDFRNTTHCNLCKKVLGKDQVRDHDHISGKYRQAPHFKCDLQFIANKMIPCIFHNLKHYDDHLILQGLGKLQDHEISVIPNTMEKYISFSLDEKKRKFL</sequence>
<dbReference type="PANTHER" id="PTHR31511">
    <property type="entry name" value="PROTEIN CBG23764"/>
    <property type="match status" value="1"/>
</dbReference>
<keyword evidence="2" id="KW-1185">Reference proteome</keyword>
<dbReference type="InterPro" id="IPR044925">
    <property type="entry name" value="His-Me_finger_sf"/>
</dbReference>
<evidence type="ECO:0008006" key="3">
    <source>
        <dbReference type="Google" id="ProtNLM"/>
    </source>
</evidence>
<dbReference type="EMBL" id="BGPR01011551">
    <property type="protein sequence ID" value="GBN51848.1"/>
    <property type="molecule type" value="Genomic_DNA"/>
</dbReference>
<protein>
    <recommendedName>
        <fullName evidence="3">DNA-directed DNA polymerase</fullName>
    </recommendedName>
</protein>